<dbReference type="GeneID" id="36527044"/>
<dbReference type="Proteomes" id="UP000234585">
    <property type="component" value="Unassembled WGS sequence"/>
</dbReference>
<sequence length="172" mass="19075">MRDQDCTIELHALDGHQGNIVERGATASSQMGSILTAENIYSLYYSWPTAERVKTRVHSKLWRRSTPTQGSSLAGSRPQRTAPRPRSILARRNRHRRVTSGDGMIRCLKAVPTCWTAPGFRPETDGPWTRRLERASGEPSDATIGVERRASPGIVARATGCHSIRKQGKEAK</sequence>
<gene>
    <name evidence="2" type="ORF">BDW47DRAFT_79973</name>
</gene>
<dbReference type="AlphaFoldDB" id="A0A2I2F0U9"/>
<evidence type="ECO:0000313" key="2">
    <source>
        <dbReference type="EMBL" id="PLB34262.1"/>
    </source>
</evidence>
<feature type="region of interest" description="Disordered" evidence="1">
    <location>
        <begin position="58"/>
        <end position="87"/>
    </location>
</feature>
<dbReference type="EMBL" id="KZ559183">
    <property type="protein sequence ID" value="PLB34262.1"/>
    <property type="molecule type" value="Genomic_DNA"/>
</dbReference>
<evidence type="ECO:0000256" key="1">
    <source>
        <dbReference type="SAM" id="MobiDB-lite"/>
    </source>
</evidence>
<proteinExistence type="predicted"/>
<organism evidence="2 3">
    <name type="scientific">Aspergillus candidus</name>
    <dbReference type="NCBI Taxonomy" id="41067"/>
    <lineage>
        <taxon>Eukaryota</taxon>
        <taxon>Fungi</taxon>
        <taxon>Dikarya</taxon>
        <taxon>Ascomycota</taxon>
        <taxon>Pezizomycotina</taxon>
        <taxon>Eurotiomycetes</taxon>
        <taxon>Eurotiomycetidae</taxon>
        <taxon>Eurotiales</taxon>
        <taxon>Aspergillaceae</taxon>
        <taxon>Aspergillus</taxon>
        <taxon>Aspergillus subgen. Circumdati</taxon>
    </lineage>
</organism>
<name>A0A2I2F0U9_ASPCN</name>
<dbReference type="RefSeq" id="XP_024668274.1">
    <property type="nucleotide sequence ID" value="XM_024819884.1"/>
</dbReference>
<feature type="compositionally biased region" description="Polar residues" evidence="1">
    <location>
        <begin position="65"/>
        <end position="74"/>
    </location>
</feature>
<evidence type="ECO:0000313" key="3">
    <source>
        <dbReference type="Proteomes" id="UP000234585"/>
    </source>
</evidence>
<accession>A0A2I2F0U9</accession>
<keyword evidence="3" id="KW-1185">Reference proteome</keyword>
<protein>
    <submittedName>
        <fullName evidence="2">Uncharacterized protein</fullName>
    </submittedName>
</protein>
<reference evidence="2 3" key="1">
    <citation type="submission" date="2017-12" db="EMBL/GenBank/DDBJ databases">
        <authorList>
            <consortium name="DOE Joint Genome Institute"/>
            <person name="Haridas S."/>
            <person name="Kjaerbolling I."/>
            <person name="Vesth T.C."/>
            <person name="Frisvad J.C."/>
            <person name="Nybo J.L."/>
            <person name="Theobald S."/>
            <person name="Kuo A."/>
            <person name="Bowyer P."/>
            <person name="Matsuda Y."/>
            <person name="Mondo S."/>
            <person name="Lyhne E.K."/>
            <person name="Kogle M.E."/>
            <person name="Clum A."/>
            <person name="Lipzen A."/>
            <person name="Salamov A."/>
            <person name="Ngan C.Y."/>
            <person name="Daum C."/>
            <person name="Chiniquy J."/>
            <person name="Barry K."/>
            <person name="LaButti K."/>
            <person name="Simmons B.A."/>
            <person name="Magnuson J.K."/>
            <person name="Mortensen U.H."/>
            <person name="Larsen T.O."/>
            <person name="Grigoriev I.V."/>
            <person name="Baker S.E."/>
            <person name="Andersen M.R."/>
            <person name="Nordberg H.P."/>
            <person name="Cantor M.N."/>
            <person name="Hua S.X."/>
        </authorList>
    </citation>
    <scope>NUCLEOTIDE SEQUENCE [LARGE SCALE GENOMIC DNA]</scope>
    <source>
        <strain evidence="2 3">CBS 102.13</strain>
    </source>
</reference>